<gene>
    <name evidence="2" type="ORF">NA8A_12420</name>
</gene>
<dbReference type="Proteomes" id="UP000007374">
    <property type="component" value="Unassembled WGS sequence"/>
</dbReference>
<dbReference type="EMBL" id="AMSI01000007">
    <property type="protein sequence ID" value="EKF42355.1"/>
    <property type="molecule type" value="Genomic_DNA"/>
</dbReference>
<dbReference type="AlphaFoldDB" id="K2NSN4"/>
<sequence>MTSFMPVSDRTSETRPQRDAAGWLGLAASPTFALMAWISAGDDMMCASGSGLLPVGGMAWMYLLMGLFHLAPWLRLASVALRQGAALTSQIKGD</sequence>
<dbReference type="eggNOG" id="ENOG5033BPE">
    <property type="taxonomic scope" value="Bacteria"/>
</dbReference>
<accession>K2NSN4</accession>
<reference evidence="2 3" key="1">
    <citation type="journal article" date="2012" name="J. Bacteriol.">
        <title>Genome Sequence of Nitratireductor indicus Type Strain C115.</title>
        <authorList>
            <person name="Lai Q."/>
            <person name="Li G."/>
            <person name="Yu Z."/>
            <person name="Shao Z."/>
        </authorList>
    </citation>
    <scope>NUCLEOTIDE SEQUENCE [LARGE SCALE GENOMIC DNA]</scope>
    <source>
        <strain evidence="2 3">C115</strain>
    </source>
</reference>
<keyword evidence="1" id="KW-0812">Transmembrane</keyword>
<evidence type="ECO:0000313" key="3">
    <source>
        <dbReference type="Proteomes" id="UP000007374"/>
    </source>
</evidence>
<evidence type="ECO:0008006" key="4">
    <source>
        <dbReference type="Google" id="ProtNLM"/>
    </source>
</evidence>
<name>K2NSN4_9HYPH</name>
<dbReference type="PATRIC" id="fig|1231190.3.peg.2581"/>
<comment type="caution">
    <text evidence="2">The sequence shown here is derived from an EMBL/GenBank/DDBJ whole genome shotgun (WGS) entry which is preliminary data.</text>
</comment>
<keyword evidence="1" id="KW-1133">Transmembrane helix</keyword>
<protein>
    <recommendedName>
        <fullName evidence="4">Transmembrane protein</fullName>
    </recommendedName>
</protein>
<dbReference type="RefSeq" id="WP_009450656.1">
    <property type="nucleotide sequence ID" value="NZ_AMSI01000007.1"/>
</dbReference>
<keyword evidence="1" id="KW-0472">Membrane</keyword>
<proteinExistence type="predicted"/>
<feature type="transmembrane region" description="Helical" evidence="1">
    <location>
        <begin position="52"/>
        <end position="74"/>
    </location>
</feature>
<evidence type="ECO:0000313" key="2">
    <source>
        <dbReference type="EMBL" id="EKF42355.1"/>
    </source>
</evidence>
<dbReference type="STRING" id="721133.SAMN05216176_10717"/>
<evidence type="ECO:0000256" key="1">
    <source>
        <dbReference type="SAM" id="Phobius"/>
    </source>
</evidence>
<dbReference type="OrthoDB" id="7777996at2"/>
<organism evidence="2 3">
    <name type="scientific">Nitratireductor indicus C115</name>
    <dbReference type="NCBI Taxonomy" id="1231190"/>
    <lineage>
        <taxon>Bacteria</taxon>
        <taxon>Pseudomonadati</taxon>
        <taxon>Pseudomonadota</taxon>
        <taxon>Alphaproteobacteria</taxon>
        <taxon>Hyphomicrobiales</taxon>
        <taxon>Phyllobacteriaceae</taxon>
        <taxon>Nitratireductor</taxon>
    </lineage>
</organism>
<feature type="transmembrane region" description="Helical" evidence="1">
    <location>
        <begin position="20"/>
        <end position="40"/>
    </location>
</feature>
<keyword evidence="3" id="KW-1185">Reference proteome</keyword>